<evidence type="ECO:0000313" key="2">
    <source>
        <dbReference type="EMBL" id="KAH9304157.1"/>
    </source>
</evidence>
<reference evidence="2 3" key="1">
    <citation type="journal article" date="2021" name="Nat. Plants">
        <title>The Taxus genome provides insights into paclitaxel biosynthesis.</title>
        <authorList>
            <person name="Xiong X."/>
            <person name="Gou J."/>
            <person name="Liao Q."/>
            <person name="Li Y."/>
            <person name="Zhou Q."/>
            <person name="Bi G."/>
            <person name="Li C."/>
            <person name="Du R."/>
            <person name="Wang X."/>
            <person name="Sun T."/>
            <person name="Guo L."/>
            <person name="Liang H."/>
            <person name="Lu P."/>
            <person name="Wu Y."/>
            <person name="Zhang Z."/>
            <person name="Ro D.K."/>
            <person name="Shang Y."/>
            <person name="Huang S."/>
            <person name="Yan J."/>
        </authorList>
    </citation>
    <scope>NUCLEOTIDE SEQUENCE [LARGE SCALE GENOMIC DNA]</scope>
    <source>
        <strain evidence="2">Ta-2019</strain>
    </source>
</reference>
<dbReference type="PRINTS" id="PR00412">
    <property type="entry name" value="EPOXHYDRLASE"/>
</dbReference>
<organism evidence="2 3">
    <name type="scientific">Taxus chinensis</name>
    <name type="common">Chinese yew</name>
    <name type="synonym">Taxus wallichiana var. chinensis</name>
    <dbReference type="NCBI Taxonomy" id="29808"/>
    <lineage>
        <taxon>Eukaryota</taxon>
        <taxon>Viridiplantae</taxon>
        <taxon>Streptophyta</taxon>
        <taxon>Embryophyta</taxon>
        <taxon>Tracheophyta</taxon>
        <taxon>Spermatophyta</taxon>
        <taxon>Pinopsida</taxon>
        <taxon>Pinidae</taxon>
        <taxon>Conifers II</taxon>
        <taxon>Cupressales</taxon>
        <taxon>Taxaceae</taxon>
        <taxon>Taxus</taxon>
    </lineage>
</organism>
<dbReference type="InterPro" id="IPR000073">
    <property type="entry name" value="AB_hydrolase_1"/>
</dbReference>
<dbReference type="InterPro" id="IPR029058">
    <property type="entry name" value="AB_hydrolase_fold"/>
</dbReference>
<dbReference type="AlphaFoldDB" id="A0AA38CQV3"/>
<dbReference type="GO" id="GO:0003824">
    <property type="term" value="F:catalytic activity"/>
    <property type="evidence" value="ECO:0007669"/>
    <property type="project" value="InterPro"/>
</dbReference>
<keyword evidence="3" id="KW-1185">Reference proteome</keyword>
<protein>
    <recommendedName>
        <fullName evidence="1">AB hydrolase-1 domain-containing protein</fullName>
    </recommendedName>
</protein>
<dbReference type="PRINTS" id="PR00111">
    <property type="entry name" value="ABHYDROLASE"/>
</dbReference>
<evidence type="ECO:0000259" key="1">
    <source>
        <dbReference type="Pfam" id="PF00561"/>
    </source>
</evidence>
<accession>A0AA38CQV3</accession>
<dbReference type="InterPro" id="IPR000639">
    <property type="entry name" value="Epox_hydrolase-like"/>
</dbReference>
<dbReference type="PANTHER" id="PTHR43139:SF52">
    <property type="entry name" value="SI:DKEY-122A22.2"/>
    <property type="match status" value="1"/>
</dbReference>
<dbReference type="Pfam" id="PF00561">
    <property type="entry name" value="Abhydrolase_1"/>
    <property type="match status" value="1"/>
</dbReference>
<dbReference type="SUPFAM" id="SSF53474">
    <property type="entry name" value="alpha/beta-Hydrolases"/>
    <property type="match status" value="1"/>
</dbReference>
<dbReference type="OMA" id="HNKASHM"/>
<feature type="domain" description="AB hydrolase-1" evidence="1">
    <location>
        <begin position="50"/>
        <end position="280"/>
    </location>
</feature>
<dbReference type="InterPro" id="IPR052370">
    <property type="entry name" value="Meta-cleavage_hydrolase"/>
</dbReference>
<dbReference type="EMBL" id="JAHRHJ020000008">
    <property type="protein sequence ID" value="KAH9304157.1"/>
    <property type="molecule type" value="Genomic_DNA"/>
</dbReference>
<comment type="caution">
    <text evidence="2">The sequence shown here is derived from an EMBL/GenBank/DDBJ whole genome shotgun (WGS) entry which is preliminary data.</text>
</comment>
<dbReference type="PANTHER" id="PTHR43139">
    <property type="entry name" value="SI:DKEY-122A22.2"/>
    <property type="match status" value="1"/>
</dbReference>
<feature type="non-terminal residue" evidence="2">
    <location>
        <position position="292"/>
    </location>
</feature>
<dbReference type="Gene3D" id="3.40.50.1820">
    <property type="entry name" value="alpha/beta hydrolase"/>
    <property type="match status" value="1"/>
</dbReference>
<gene>
    <name evidence="2" type="ORF">KI387_008561</name>
</gene>
<proteinExistence type="predicted"/>
<evidence type="ECO:0000313" key="3">
    <source>
        <dbReference type="Proteomes" id="UP000824469"/>
    </source>
</evidence>
<name>A0AA38CQV3_TAXCH</name>
<sequence length="292" mass="32675">MRFSIVGLVSSLKRRYWISQGLQSKLIDLPNGTTMHCWIKYSSSSSPSALLIHGFGADGLSSWDKQIGALGNHFNLYIPDLVFFGESTTTSSERSEIFQAECLKSLLESLQVKSVTAVGHSYGGFVGFWLAHRYPELVWRLVIVSSGICMTPSSNDDLLKELGAADIKDVLLPNNVYDFKRGVNLTIYNMPWLPIFIYKDFMKSKGGKRDEKAQLLDSVVIGSNHAHPLPALNQEVLIIWGKNDKIFKLQEAHALQRHIGEKAKLVVIEECGHVPSIEKPAQLNEEMLKFLV</sequence>
<dbReference type="Proteomes" id="UP000824469">
    <property type="component" value="Unassembled WGS sequence"/>
</dbReference>